<reference evidence="1" key="1">
    <citation type="journal article" date="2015" name="Nature">
        <title>Complex archaea that bridge the gap between prokaryotes and eukaryotes.</title>
        <authorList>
            <person name="Spang A."/>
            <person name="Saw J.H."/>
            <person name="Jorgensen S.L."/>
            <person name="Zaremba-Niedzwiedzka K."/>
            <person name="Martijn J."/>
            <person name="Lind A.E."/>
            <person name="van Eijk R."/>
            <person name="Schleper C."/>
            <person name="Guy L."/>
            <person name="Ettema T.J."/>
        </authorList>
    </citation>
    <scope>NUCLEOTIDE SEQUENCE</scope>
</reference>
<comment type="caution">
    <text evidence="1">The sequence shown here is derived from an EMBL/GenBank/DDBJ whole genome shotgun (WGS) entry which is preliminary data.</text>
</comment>
<evidence type="ECO:0000313" key="1">
    <source>
        <dbReference type="EMBL" id="KKK75328.1"/>
    </source>
</evidence>
<dbReference type="AlphaFoldDB" id="A0A0F8Y1Z6"/>
<name>A0A0F8Y1Z6_9ZZZZ</name>
<organism evidence="1">
    <name type="scientific">marine sediment metagenome</name>
    <dbReference type="NCBI Taxonomy" id="412755"/>
    <lineage>
        <taxon>unclassified sequences</taxon>
        <taxon>metagenomes</taxon>
        <taxon>ecological metagenomes</taxon>
    </lineage>
</organism>
<dbReference type="EMBL" id="LAZR01055917">
    <property type="protein sequence ID" value="KKK75328.1"/>
    <property type="molecule type" value="Genomic_DNA"/>
</dbReference>
<feature type="non-terminal residue" evidence="1">
    <location>
        <position position="42"/>
    </location>
</feature>
<gene>
    <name evidence="1" type="ORF">LCGC14_2874790</name>
</gene>
<protein>
    <submittedName>
        <fullName evidence="1">Uncharacterized protein</fullName>
    </submittedName>
</protein>
<accession>A0A0F8Y1Z6</accession>
<proteinExistence type="predicted"/>
<sequence>MDALNSSGGGHFLDGMFDLVEKGPMEKTILTNYDALLQRAVT</sequence>